<name>A0A0M4DIN6_9BACT</name>
<protein>
    <submittedName>
        <fullName evidence="6">Methyl-accepting chemotaxis sensory transducer with GAF sensor</fullName>
    </submittedName>
</protein>
<dbReference type="PROSITE" id="PS50111">
    <property type="entry name" value="CHEMOTAXIS_TRANSDUC_2"/>
    <property type="match status" value="1"/>
</dbReference>
<keyword evidence="7" id="KW-1185">Reference proteome</keyword>
<dbReference type="PANTHER" id="PTHR32089">
    <property type="entry name" value="METHYL-ACCEPTING CHEMOTAXIS PROTEIN MCPB"/>
    <property type="match status" value="1"/>
</dbReference>
<evidence type="ECO:0000256" key="1">
    <source>
        <dbReference type="ARBA" id="ARBA00023224"/>
    </source>
</evidence>
<dbReference type="RefSeq" id="WP_053550882.1">
    <property type="nucleotide sequence ID" value="NZ_CP010802.1"/>
</dbReference>
<feature type="transmembrane region" description="Helical" evidence="4">
    <location>
        <begin position="12"/>
        <end position="37"/>
    </location>
</feature>
<dbReference type="InterPro" id="IPR004090">
    <property type="entry name" value="Chemotax_Me-accpt_rcpt"/>
</dbReference>
<dbReference type="GO" id="GO:0004888">
    <property type="term" value="F:transmembrane signaling receptor activity"/>
    <property type="evidence" value="ECO:0007669"/>
    <property type="project" value="InterPro"/>
</dbReference>
<dbReference type="SUPFAM" id="SSF55781">
    <property type="entry name" value="GAF domain-like"/>
    <property type="match status" value="1"/>
</dbReference>
<dbReference type="Gene3D" id="1.10.287.950">
    <property type="entry name" value="Methyl-accepting chemotaxis protein"/>
    <property type="match status" value="1"/>
</dbReference>
<dbReference type="SUPFAM" id="SSF58104">
    <property type="entry name" value="Methyl-accepting chemotaxis protein (MCP) signaling domain"/>
    <property type="match status" value="1"/>
</dbReference>
<dbReference type="PATRIC" id="fig|1603606.3.peg.2219"/>
<dbReference type="Pfam" id="PF01590">
    <property type="entry name" value="GAF"/>
    <property type="match status" value="1"/>
</dbReference>
<dbReference type="Gene3D" id="3.30.450.40">
    <property type="match status" value="1"/>
</dbReference>
<gene>
    <name evidence="6" type="primary">mcp40H</name>
    <name evidence="6" type="ORF">DSOUD_2053</name>
</gene>
<keyword evidence="4" id="KW-0472">Membrane</keyword>
<reference evidence="6 7" key="1">
    <citation type="submission" date="2015-07" db="EMBL/GenBank/DDBJ databases">
        <title>Isolation and Genomic Characterization of a Novel Halophilic Metal-Reducing Deltaproteobacterium from the Deep Subsurface.</title>
        <authorList>
            <person name="Badalamenti J.P."/>
            <person name="Summers Z.M."/>
            <person name="Gralnick J.A."/>
            <person name="Bond D.R."/>
        </authorList>
    </citation>
    <scope>NUCLEOTIDE SEQUENCE [LARGE SCALE GENOMIC DNA]</scope>
    <source>
        <strain evidence="6 7">WTL</strain>
    </source>
</reference>
<sequence>MNKGIVDRGTLYALGGFLLGVSAPIGWALLRLLFFATGEQTLWGQLLGDVFRSTESLALYGYMGGGTAMVLGTFGFLIGRASQQIHERAHRLDELNAVIASQKEAFERRFEDLNHGIKKFHQINTHIQKSVERGEVLRLVADGLHEGLDYDRVNIFLLDADRKTFGLYASRGSDALPSSQRENVSLPFDERAGAIWKVASENRALLIDDISHFPADYQLQPPFDRMEILRCRSFILCPIRIKDEVVGVFTVDNKHRGTPLNDTDADTVQLFSNQVSSSLTKIDLLDGVDILTRQLEHTFDELLNYREDHSRADFSLKHASASTSEATGHIVEAADVVRDSVDATRSAATEISVSIEQVSQNINRLKEFVESSISAMTEISMTIRAVQENAVQSHLMSETVKGQAELGTKEVAGTVESLKGIGVAVAKAGSAIERLSKKGIEVSGITGVIAEITQKTNLLALNASIIAAQAGEHGRSFAVVAQEVRTLSEETAQSTGAIGQVIEEIQQYTRETVAHIGETRKLVGEGISRGESLEVSLHQILDSADSAKAMAQDMRRATQEVACSVESISRSIEDLGEMSGQIFQASREQSQGIRSIVASIEDVKQVSDGMVTATEQQRRNTRDIESAVSQVSDMAKRIFDELESRRQESRKVIEGLENLKVGAKDNA</sequence>
<dbReference type="InterPro" id="IPR029016">
    <property type="entry name" value="GAF-like_dom_sf"/>
</dbReference>
<dbReference type="OrthoDB" id="5389622at2"/>
<dbReference type="SMART" id="SM00283">
    <property type="entry name" value="MA"/>
    <property type="match status" value="1"/>
</dbReference>
<keyword evidence="4" id="KW-0812">Transmembrane</keyword>
<dbReference type="EMBL" id="CP010802">
    <property type="protein sequence ID" value="ALC16820.1"/>
    <property type="molecule type" value="Genomic_DNA"/>
</dbReference>
<dbReference type="SMART" id="SM00065">
    <property type="entry name" value="GAF"/>
    <property type="match status" value="1"/>
</dbReference>
<evidence type="ECO:0000313" key="6">
    <source>
        <dbReference type="EMBL" id="ALC16820.1"/>
    </source>
</evidence>
<feature type="domain" description="Methyl-accepting transducer" evidence="5">
    <location>
        <begin position="340"/>
        <end position="576"/>
    </location>
</feature>
<keyword evidence="4" id="KW-1133">Transmembrane helix</keyword>
<dbReference type="Pfam" id="PF00015">
    <property type="entry name" value="MCPsignal"/>
    <property type="match status" value="1"/>
</dbReference>
<dbReference type="CDD" id="cd11386">
    <property type="entry name" value="MCP_signal"/>
    <property type="match status" value="1"/>
</dbReference>
<comment type="similarity">
    <text evidence="2">Belongs to the methyl-accepting chemotaxis (MCP) protein family.</text>
</comment>
<feature type="transmembrane region" description="Helical" evidence="4">
    <location>
        <begin position="57"/>
        <end position="78"/>
    </location>
</feature>
<evidence type="ECO:0000259" key="5">
    <source>
        <dbReference type="PROSITE" id="PS50111"/>
    </source>
</evidence>
<evidence type="ECO:0000256" key="2">
    <source>
        <dbReference type="ARBA" id="ARBA00029447"/>
    </source>
</evidence>
<dbReference type="KEGG" id="des:DSOUD_2053"/>
<dbReference type="Proteomes" id="UP000057158">
    <property type="component" value="Chromosome"/>
</dbReference>
<dbReference type="GO" id="GO:0007165">
    <property type="term" value="P:signal transduction"/>
    <property type="evidence" value="ECO:0007669"/>
    <property type="project" value="UniProtKB-KW"/>
</dbReference>
<proteinExistence type="inferred from homology"/>
<evidence type="ECO:0000313" key="7">
    <source>
        <dbReference type="Proteomes" id="UP000057158"/>
    </source>
</evidence>
<organism evidence="6 7">
    <name type="scientific">Desulfuromonas soudanensis</name>
    <dbReference type="NCBI Taxonomy" id="1603606"/>
    <lineage>
        <taxon>Bacteria</taxon>
        <taxon>Pseudomonadati</taxon>
        <taxon>Thermodesulfobacteriota</taxon>
        <taxon>Desulfuromonadia</taxon>
        <taxon>Desulfuromonadales</taxon>
        <taxon>Desulfuromonadaceae</taxon>
        <taxon>Desulfuromonas</taxon>
    </lineage>
</organism>
<dbReference type="GO" id="GO:0006935">
    <property type="term" value="P:chemotaxis"/>
    <property type="evidence" value="ECO:0007669"/>
    <property type="project" value="InterPro"/>
</dbReference>
<dbReference type="STRING" id="1603606.DSOUD_2053"/>
<accession>A0A0M4DIN6</accession>
<evidence type="ECO:0000256" key="3">
    <source>
        <dbReference type="PROSITE-ProRule" id="PRU00284"/>
    </source>
</evidence>
<dbReference type="PRINTS" id="PR00260">
    <property type="entry name" value="CHEMTRNSDUCR"/>
</dbReference>
<dbReference type="InterPro" id="IPR003018">
    <property type="entry name" value="GAF"/>
</dbReference>
<dbReference type="GO" id="GO:0016020">
    <property type="term" value="C:membrane"/>
    <property type="evidence" value="ECO:0007669"/>
    <property type="project" value="InterPro"/>
</dbReference>
<evidence type="ECO:0000256" key="4">
    <source>
        <dbReference type="SAM" id="Phobius"/>
    </source>
</evidence>
<keyword evidence="1 3" id="KW-0807">Transducer</keyword>
<dbReference type="PANTHER" id="PTHR32089:SF112">
    <property type="entry name" value="LYSOZYME-LIKE PROTEIN-RELATED"/>
    <property type="match status" value="1"/>
</dbReference>
<dbReference type="AlphaFoldDB" id="A0A0M4DIN6"/>
<dbReference type="InterPro" id="IPR004089">
    <property type="entry name" value="MCPsignal_dom"/>
</dbReference>